<accession>A0A0E9Q5W8</accession>
<organism evidence="1">
    <name type="scientific">Anguilla anguilla</name>
    <name type="common">European freshwater eel</name>
    <name type="synonym">Muraena anguilla</name>
    <dbReference type="NCBI Taxonomy" id="7936"/>
    <lineage>
        <taxon>Eukaryota</taxon>
        <taxon>Metazoa</taxon>
        <taxon>Chordata</taxon>
        <taxon>Craniata</taxon>
        <taxon>Vertebrata</taxon>
        <taxon>Euteleostomi</taxon>
        <taxon>Actinopterygii</taxon>
        <taxon>Neopterygii</taxon>
        <taxon>Teleostei</taxon>
        <taxon>Anguilliformes</taxon>
        <taxon>Anguillidae</taxon>
        <taxon>Anguilla</taxon>
    </lineage>
</organism>
<reference evidence="1" key="2">
    <citation type="journal article" date="2015" name="Fish Shellfish Immunol.">
        <title>Early steps in the European eel (Anguilla anguilla)-Vibrio vulnificus interaction in the gills: Role of the RtxA13 toxin.</title>
        <authorList>
            <person name="Callol A."/>
            <person name="Pajuelo D."/>
            <person name="Ebbesson L."/>
            <person name="Teles M."/>
            <person name="MacKenzie S."/>
            <person name="Amaro C."/>
        </authorList>
    </citation>
    <scope>NUCLEOTIDE SEQUENCE</scope>
</reference>
<reference evidence="1" key="1">
    <citation type="submission" date="2014-11" db="EMBL/GenBank/DDBJ databases">
        <authorList>
            <person name="Amaro Gonzalez C."/>
        </authorList>
    </citation>
    <scope>NUCLEOTIDE SEQUENCE</scope>
</reference>
<sequence length="77" mass="8505">MSAVMAHSLIRWTGGKGELRHTCEVPGCLWELLVILYHRLPGVCHCHCFRKTPASVRAAAGGLRPGLQKQGLQRRTS</sequence>
<name>A0A0E9Q5W8_ANGAN</name>
<protein>
    <submittedName>
        <fullName evidence="1">Uncharacterized protein</fullName>
    </submittedName>
</protein>
<dbReference type="AlphaFoldDB" id="A0A0E9Q5W8"/>
<evidence type="ECO:0000313" key="1">
    <source>
        <dbReference type="EMBL" id="JAH11912.1"/>
    </source>
</evidence>
<proteinExistence type="predicted"/>
<dbReference type="EMBL" id="GBXM01096665">
    <property type="protein sequence ID" value="JAH11912.1"/>
    <property type="molecule type" value="Transcribed_RNA"/>
</dbReference>